<gene>
    <name evidence="3" type="ORF">OUZ56_010729</name>
</gene>
<comment type="caution">
    <text evidence="3">The sequence shown here is derived from an EMBL/GenBank/DDBJ whole genome shotgun (WGS) entry which is preliminary data.</text>
</comment>
<protein>
    <recommendedName>
        <fullName evidence="2">Myb/SANT-like DNA-binding domain-containing protein</fullName>
    </recommendedName>
</protein>
<dbReference type="EMBL" id="JAOYFB010000002">
    <property type="protein sequence ID" value="KAK4005687.1"/>
    <property type="molecule type" value="Genomic_DNA"/>
</dbReference>
<evidence type="ECO:0000313" key="3">
    <source>
        <dbReference type="EMBL" id="KAK4005687.1"/>
    </source>
</evidence>
<feature type="compositionally biased region" description="Basic and acidic residues" evidence="1">
    <location>
        <begin position="78"/>
        <end position="92"/>
    </location>
</feature>
<proteinExistence type="predicted"/>
<evidence type="ECO:0000256" key="1">
    <source>
        <dbReference type="SAM" id="MobiDB-lite"/>
    </source>
</evidence>
<accession>A0ABQ9YYF5</accession>
<evidence type="ECO:0000313" key="4">
    <source>
        <dbReference type="Proteomes" id="UP001234178"/>
    </source>
</evidence>
<keyword evidence="4" id="KW-1185">Reference proteome</keyword>
<feature type="domain" description="Myb/SANT-like DNA-binding" evidence="2">
    <location>
        <begin position="113"/>
        <end position="197"/>
    </location>
</feature>
<reference evidence="3 4" key="1">
    <citation type="journal article" date="2023" name="Nucleic Acids Res.">
        <title>The hologenome of Daphnia magna reveals possible DNA methylation and microbiome-mediated evolution of the host genome.</title>
        <authorList>
            <person name="Chaturvedi A."/>
            <person name="Li X."/>
            <person name="Dhandapani V."/>
            <person name="Marshall H."/>
            <person name="Kissane S."/>
            <person name="Cuenca-Cambronero M."/>
            <person name="Asole G."/>
            <person name="Calvet F."/>
            <person name="Ruiz-Romero M."/>
            <person name="Marangio P."/>
            <person name="Guigo R."/>
            <person name="Rago D."/>
            <person name="Mirbahai L."/>
            <person name="Eastwood N."/>
            <person name="Colbourne J.K."/>
            <person name="Zhou J."/>
            <person name="Mallon E."/>
            <person name="Orsini L."/>
        </authorList>
    </citation>
    <scope>NUCLEOTIDE SEQUENCE [LARGE SCALE GENOMIC DNA]</scope>
    <source>
        <strain evidence="3">LRV0_1</strain>
    </source>
</reference>
<evidence type="ECO:0000259" key="2">
    <source>
        <dbReference type="Pfam" id="PF13837"/>
    </source>
</evidence>
<name>A0ABQ9YYF5_9CRUS</name>
<dbReference type="InterPro" id="IPR044822">
    <property type="entry name" value="Myb_DNA-bind_4"/>
</dbReference>
<feature type="region of interest" description="Disordered" evidence="1">
    <location>
        <begin position="24"/>
        <end position="92"/>
    </location>
</feature>
<organism evidence="3 4">
    <name type="scientific">Daphnia magna</name>
    <dbReference type="NCBI Taxonomy" id="35525"/>
    <lineage>
        <taxon>Eukaryota</taxon>
        <taxon>Metazoa</taxon>
        <taxon>Ecdysozoa</taxon>
        <taxon>Arthropoda</taxon>
        <taxon>Crustacea</taxon>
        <taxon>Branchiopoda</taxon>
        <taxon>Diplostraca</taxon>
        <taxon>Cladocera</taxon>
        <taxon>Anomopoda</taxon>
        <taxon>Daphniidae</taxon>
        <taxon>Daphnia</taxon>
    </lineage>
</organism>
<dbReference type="Proteomes" id="UP001234178">
    <property type="component" value="Unassembled WGS sequence"/>
</dbReference>
<dbReference type="Pfam" id="PF13837">
    <property type="entry name" value="Myb_DNA-bind_4"/>
    <property type="match status" value="1"/>
</dbReference>
<feature type="compositionally biased region" description="Basic and acidic residues" evidence="1">
    <location>
        <begin position="24"/>
        <end position="46"/>
    </location>
</feature>
<sequence>MIGKAHQHFLKQKAEKQLIEEKKKIEEEKEKEMEKQQEETFRRSDNESQGENMPDEEAIGAPLPGRSIIEVPSQRQTAEAEHSIYDHDDVHINDDPMVQEDEADESDSEEKTVKWSVRQTALLLDTFQQFKPQLDQPYSKKLKIWQKMTKAEGLVALGRTPAQLSKKIYNLKRTWRLMRRPGADSKAWRWTDRMNEIFGGDATIKLLHVAEVNDGGGKEKLPPHVDNSARKKIDWKADILVIEKERVEVLKEMVSGQAQ</sequence>